<sequence length="255" mass="29607">MKKIYFILAVLCICVTAGKAYELRDWEDVDGNRFKGRFVRELFGKLTIEDDEGNQSTFEIADLSDMDKKYIRVMIPPKVEVVVRAETKRLPKRPADLTRDDIEDVYWLSADITKKSQRPFTSRLNVEAFLVADEYEGDNYILLGRFEDSFLLLEEKDYGYTYKSPKVQCTLFSQLSTGERKGELYKGHIFIITSQQGDVVFTHSSLPKWMQEPEMIEKLRDLSVRGAPSVRSRHFNKEGEKVHPPQPRYCPITTN</sequence>
<proteinExistence type="predicted"/>
<dbReference type="Proteomes" id="UP000464954">
    <property type="component" value="Chromosome"/>
</dbReference>
<evidence type="ECO:0000256" key="1">
    <source>
        <dbReference type="SAM" id="MobiDB-lite"/>
    </source>
</evidence>
<feature type="region of interest" description="Disordered" evidence="1">
    <location>
        <begin position="236"/>
        <end position="255"/>
    </location>
</feature>
<dbReference type="RefSeq" id="WP_160629537.1">
    <property type="nucleotide sequence ID" value="NZ_CP047593.1"/>
</dbReference>
<keyword evidence="3" id="KW-1185">Reference proteome</keyword>
<evidence type="ECO:0000313" key="3">
    <source>
        <dbReference type="Proteomes" id="UP000464954"/>
    </source>
</evidence>
<organism evidence="2 3">
    <name type="scientific">Tichowtungia aerotolerans</name>
    <dbReference type="NCBI Taxonomy" id="2697043"/>
    <lineage>
        <taxon>Bacteria</taxon>
        <taxon>Pseudomonadati</taxon>
        <taxon>Kiritimatiellota</taxon>
        <taxon>Tichowtungiia</taxon>
        <taxon>Tichowtungiales</taxon>
        <taxon>Tichowtungiaceae</taxon>
        <taxon>Tichowtungia</taxon>
    </lineage>
</organism>
<dbReference type="KEGG" id="taer:GT409_13225"/>
<protein>
    <submittedName>
        <fullName evidence="2">Uncharacterized protein</fullName>
    </submittedName>
</protein>
<name>A0A6P1M6Z8_9BACT</name>
<accession>A0A6P1M6Z8</accession>
<dbReference type="AlphaFoldDB" id="A0A6P1M6Z8"/>
<dbReference type="Gene3D" id="2.30.30.700">
    <property type="entry name" value="SLA1 homology domain 1"/>
    <property type="match status" value="1"/>
</dbReference>
<reference evidence="2 3" key="1">
    <citation type="submission" date="2020-01" db="EMBL/GenBank/DDBJ databases">
        <title>Ponticoccus aerotolerans gen. nov., sp. nov., an anaerobic bacterium and proposal of Ponticoccusceae fam. nov., Ponticoccusles ord. nov. and Ponticoccuse classis nov. in the phylum Kiritimatiellaeota.</title>
        <authorList>
            <person name="Zhou L.Y."/>
            <person name="Du Z.J."/>
        </authorList>
    </citation>
    <scope>NUCLEOTIDE SEQUENCE [LARGE SCALE GENOMIC DNA]</scope>
    <source>
        <strain evidence="2 3">S-5007</strain>
    </source>
</reference>
<dbReference type="EMBL" id="CP047593">
    <property type="protein sequence ID" value="QHI70360.1"/>
    <property type="molecule type" value="Genomic_DNA"/>
</dbReference>
<evidence type="ECO:0000313" key="2">
    <source>
        <dbReference type="EMBL" id="QHI70360.1"/>
    </source>
</evidence>
<gene>
    <name evidence="2" type="ORF">GT409_13225</name>
</gene>